<sequence>MFKSLLSKALLILPFFSNSALAEPIVWLAKDAQRQFVILGSIHAGTDTMYPLPKAFLQQWQSTDGLIVEANILNPPPMDIETSGPPSHSQLTTDEMRKLTDIANQLNLPYRVLSNNPPWLTVVSLQMALSNHLGLNAEQGIDYILLKRAENQGLPIFELESIEQQLSLLQDLPDHGKEMLVSTINEWEQMQGELSCLIDAWQAGDSQQLIQLFEDSHYSDETDNRLIFNRNQHWAETLSNDKQYLQGHYVVVVGAFHLFGEQGLPNLLKQRGFTVTRLTQEKSANCN</sequence>
<comment type="caution">
    <text evidence="2">The sequence shown here is derived from an EMBL/GenBank/DDBJ whole genome shotgun (WGS) entry which is preliminary data.</text>
</comment>
<dbReference type="AlphaFoldDB" id="A0A2T3MVW0"/>
<dbReference type="CDD" id="cd14789">
    <property type="entry name" value="Tiki"/>
    <property type="match status" value="1"/>
</dbReference>
<keyword evidence="3" id="KW-1185">Reference proteome</keyword>
<proteinExistence type="predicted"/>
<feature type="signal peptide" evidence="1">
    <location>
        <begin position="1"/>
        <end position="22"/>
    </location>
</feature>
<evidence type="ECO:0000313" key="3">
    <source>
        <dbReference type="Proteomes" id="UP000240904"/>
    </source>
</evidence>
<dbReference type="InterPro" id="IPR002816">
    <property type="entry name" value="TraB/PrgY/GumN_fam"/>
</dbReference>
<feature type="chain" id="PRO_5015394160" evidence="1">
    <location>
        <begin position="23"/>
        <end position="287"/>
    </location>
</feature>
<dbReference type="PANTHER" id="PTHR40590">
    <property type="entry name" value="CYTOPLASMIC PROTEIN-RELATED"/>
    <property type="match status" value="1"/>
</dbReference>
<dbReference type="Pfam" id="PF01963">
    <property type="entry name" value="TraB_PrgY_gumN"/>
    <property type="match status" value="1"/>
</dbReference>
<dbReference type="EMBL" id="PYMC01000011">
    <property type="protein sequence ID" value="PSW04039.1"/>
    <property type="molecule type" value="Genomic_DNA"/>
</dbReference>
<gene>
    <name evidence="2" type="ORF">C9I89_15395</name>
</gene>
<accession>A0A2T3MVW0</accession>
<dbReference type="OrthoDB" id="357294at2"/>
<protein>
    <submittedName>
        <fullName evidence="2">TraB/GumN family protein</fullName>
    </submittedName>
</protein>
<organism evidence="2 3">
    <name type="scientific">Photobacterium lipolyticum</name>
    <dbReference type="NCBI Taxonomy" id="266810"/>
    <lineage>
        <taxon>Bacteria</taxon>
        <taxon>Pseudomonadati</taxon>
        <taxon>Pseudomonadota</taxon>
        <taxon>Gammaproteobacteria</taxon>
        <taxon>Vibrionales</taxon>
        <taxon>Vibrionaceae</taxon>
        <taxon>Photobacterium</taxon>
    </lineage>
</organism>
<reference evidence="2 3" key="1">
    <citation type="submission" date="2018-03" db="EMBL/GenBank/DDBJ databases">
        <title>Whole genome sequencing of Histamine producing bacteria.</title>
        <authorList>
            <person name="Butler K."/>
        </authorList>
    </citation>
    <scope>NUCLEOTIDE SEQUENCE [LARGE SCALE GENOMIC DNA]</scope>
    <source>
        <strain evidence="2 3">DSM 16190</strain>
    </source>
</reference>
<evidence type="ECO:0000256" key="1">
    <source>
        <dbReference type="SAM" id="SignalP"/>
    </source>
</evidence>
<dbReference type="InterPro" id="IPR047111">
    <property type="entry name" value="YbaP-like"/>
</dbReference>
<keyword evidence="1" id="KW-0732">Signal</keyword>
<dbReference type="Proteomes" id="UP000240904">
    <property type="component" value="Unassembled WGS sequence"/>
</dbReference>
<dbReference type="RefSeq" id="WP_107284210.1">
    <property type="nucleotide sequence ID" value="NZ_PYMC01000011.1"/>
</dbReference>
<evidence type="ECO:0000313" key="2">
    <source>
        <dbReference type="EMBL" id="PSW04039.1"/>
    </source>
</evidence>
<dbReference type="PANTHER" id="PTHR40590:SF1">
    <property type="entry name" value="CYTOPLASMIC PROTEIN"/>
    <property type="match status" value="1"/>
</dbReference>
<name>A0A2T3MVW0_9GAMM</name>